<dbReference type="EMBL" id="QPFP01000267">
    <property type="protein sequence ID" value="TEB18339.1"/>
    <property type="molecule type" value="Genomic_DNA"/>
</dbReference>
<accession>A0A4Y7SAC3</accession>
<protein>
    <submittedName>
        <fullName evidence="1">Uncharacterized protein</fullName>
    </submittedName>
</protein>
<dbReference type="AlphaFoldDB" id="A0A4Y7SAC3"/>
<proteinExistence type="predicted"/>
<evidence type="ECO:0000313" key="1">
    <source>
        <dbReference type="EMBL" id="TEB18339.1"/>
    </source>
</evidence>
<keyword evidence="2" id="KW-1185">Reference proteome</keyword>
<name>A0A4Y7SAC3_COPMI</name>
<evidence type="ECO:0000313" key="2">
    <source>
        <dbReference type="Proteomes" id="UP000298030"/>
    </source>
</evidence>
<comment type="caution">
    <text evidence="1">The sequence shown here is derived from an EMBL/GenBank/DDBJ whole genome shotgun (WGS) entry which is preliminary data.</text>
</comment>
<dbReference type="OrthoDB" id="10530373at2759"/>
<gene>
    <name evidence="1" type="ORF">FA13DRAFT_1803782</name>
</gene>
<reference evidence="1 2" key="1">
    <citation type="journal article" date="2019" name="Nat. Ecol. Evol.">
        <title>Megaphylogeny resolves global patterns of mushroom evolution.</title>
        <authorList>
            <person name="Varga T."/>
            <person name="Krizsan K."/>
            <person name="Foldi C."/>
            <person name="Dima B."/>
            <person name="Sanchez-Garcia M."/>
            <person name="Sanchez-Ramirez S."/>
            <person name="Szollosi G.J."/>
            <person name="Szarkandi J.G."/>
            <person name="Papp V."/>
            <person name="Albert L."/>
            <person name="Andreopoulos W."/>
            <person name="Angelini C."/>
            <person name="Antonin V."/>
            <person name="Barry K.W."/>
            <person name="Bougher N.L."/>
            <person name="Buchanan P."/>
            <person name="Buyck B."/>
            <person name="Bense V."/>
            <person name="Catcheside P."/>
            <person name="Chovatia M."/>
            <person name="Cooper J."/>
            <person name="Damon W."/>
            <person name="Desjardin D."/>
            <person name="Finy P."/>
            <person name="Geml J."/>
            <person name="Haridas S."/>
            <person name="Hughes K."/>
            <person name="Justo A."/>
            <person name="Karasinski D."/>
            <person name="Kautmanova I."/>
            <person name="Kiss B."/>
            <person name="Kocsube S."/>
            <person name="Kotiranta H."/>
            <person name="LaButti K.M."/>
            <person name="Lechner B.E."/>
            <person name="Liimatainen K."/>
            <person name="Lipzen A."/>
            <person name="Lukacs Z."/>
            <person name="Mihaltcheva S."/>
            <person name="Morgado L.N."/>
            <person name="Niskanen T."/>
            <person name="Noordeloos M.E."/>
            <person name="Ohm R.A."/>
            <person name="Ortiz-Santana B."/>
            <person name="Ovrebo C."/>
            <person name="Racz N."/>
            <person name="Riley R."/>
            <person name="Savchenko A."/>
            <person name="Shiryaev A."/>
            <person name="Soop K."/>
            <person name="Spirin V."/>
            <person name="Szebenyi C."/>
            <person name="Tomsovsky M."/>
            <person name="Tulloss R.E."/>
            <person name="Uehling J."/>
            <person name="Grigoriev I.V."/>
            <person name="Vagvolgyi C."/>
            <person name="Papp T."/>
            <person name="Martin F.M."/>
            <person name="Miettinen O."/>
            <person name="Hibbett D.S."/>
            <person name="Nagy L.G."/>
        </authorList>
    </citation>
    <scope>NUCLEOTIDE SEQUENCE [LARGE SCALE GENOMIC DNA]</scope>
    <source>
        <strain evidence="1 2">FP101781</strain>
    </source>
</reference>
<dbReference type="Proteomes" id="UP000298030">
    <property type="component" value="Unassembled WGS sequence"/>
</dbReference>
<organism evidence="1 2">
    <name type="scientific">Coprinellus micaceus</name>
    <name type="common">Glistening ink-cap mushroom</name>
    <name type="synonym">Coprinus micaceus</name>
    <dbReference type="NCBI Taxonomy" id="71717"/>
    <lineage>
        <taxon>Eukaryota</taxon>
        <taxon>Fungi</taxon>
        <taxon>Dikarya</taxon>
        <taxon>Basidiomycota</taxon>
        <taxon>Agaricomycotina</taxon>
        <taxon>Agaricomycetes</taxon>
        <taxon>Agaricomycetidae</taxon>
        <taxon>Agaricales</taxon>
        <taxon>Agaricineae</taxon>
        <taxon>Psathyrellaceae</taxon>
        <taxon>Coprinellus</taxon>
    </lineage>
</organism>
<sequence>MPGGQEETYFLNFQAALLLEITRFDLDLLHRISDDPVKHSVVWRFLHEQMNVEPRSADDLVWRVLLWPLAIAAAALYVARENIFRYFHGTIKGEEALQLTPKAAVLFQAKLVSSEAVIEAWLASPFSEVEYPLLCHRLLAIMADVVGPGDDFIGFDIVGPAWTVNTTDHLAYGQSKTTRDHKNKRNKEPLVTKAPTILEATYRKGLRSKKDILKLLKETSIEKPLSASNTSAAGTASS</sequence>